<dbReference type="EMBL" id="MHWA01000012">
    <property type="protein sequence ID" value="OHB01547.1"/>
    <property type="molecule type" value="Genomic_DNA"/>
</dbReference>
<evidence type="ECO:0000313" key="1">
    <source>
        <dbReference type="EMBL" id="OHB01547.1"/>
    </source>
</evidence>
<dbReference type="PANTHER" id="PTHR32332:SF33">
    <property type="entry name" value="NITRONATE MONOOXYGENASE DOMAIN-CONTAINING PROTEIN"/>
    <property type="match status" value="1"/>
</dbReference>
<dbReference type="PANTHER" id="PTHR32332">
    <property type="entry name" value="2-NITROPROPANE DIOXYGENASE"/>
    <property type="match status" value="1"/>
</dbReference>
<comment type="caution">
    <text evidence="1">The sequence shown here is derived from an EMBL/GenBank/DDBJ whole genome shotgun (WGS) entry which is preliminary data.</text>
</comment>
<name>A0A1G2TW73_9BACT</name>
<gene>
    <name evidence="1" type="ORF">A3A90_01510</name>
</gene>
<dbReference type="InterPro" id="IPR013785">
    <property type="entry name" value="Aldolase_TIM"/>
</dbReference>
<proteinExistence type="predicted"/>
<accession>A0A1G2TW73</accession>
<organism evidence="1 2">
    <name type="scientific">Candidatus Zambryskibacteria bacterium RIFCSPLOWO2_01_FULL_35_19</name>
    <dbReference type="NCBI Taxonomy" id="1802757"/>
    <lineage>
        <taxon>Bacteria</taxon>
        <taxon>Candidatus Zambryskiibacteriota</taxon>
    </lineage>
</organism>
<dbReference type="Gene3D" id="3.20.20.70">
    <property type="entry name" value="Aldolase class I"/>
    <property type="match status" value="1"/>
</dbReference>
<dbReference type="SUPFAM" id="SSF51412">
    <property type="entry name" value="Inosine monophosphate dehydrogenase (IMPDH)"/>
    <property type="match status" value="1"/>
</dbReference>
<dbReference type="AlphaFoldDB" id="A0A1G2TW73"/>
<protein>
    <recommendedName>
        <fullName evidence="3">Nitronate monooxygenase domain-containing protein</fullName>
    </recommendedName>
</protein>
<evidence type="ECO:0000313" key="2">
    <source>
        <dbReference type="Proteomes" id="UP000178404"/>
    </source>
</evidence>
<dbReference type="Proteomes" id="UP000178404">
    <property type="component" value="Unassembled WGS sequence"/>
</dbReference>
<reference evidence="1 2" key="1">
    <citation type="journal article" date="2016" name="Nat. Commun.">
        <title>Thousands of microbial genomes shed light on interconnected biogeochemical processes in an aquifer system.</title>
        <authorList>
            <person name="Anantharaman K."/>
            <person name="Brown C.T."/>
            <person name="Hug L.A."/>
            <person name="Sharon I."/>
            <person name="Castelle C.J."/>
            <person name="Probst A.J."/>
            <person name="Thomas B.C."/>
            <person name="Singh A."/>
            <person name="Wilkins M.J."/>
            <person name="Karaoz U."/>
            <person name="Brodie E.L."/>
            <person name="Williams K.H."/>
            <person name="Hubbard S.S."/>
            <person name="Banfield J.F."/>
        </authorList>
    </citation>
    <scope>NUCLEOTIDE SEQUENCE [LARGE SCALE GENOMIC DNA]</scope>
</reference>
<sequence>MFPKIIQGGMGVGISSWFLAKKVSELGQLGTVSGVAFEKIFARGLQNGDPGGHFRRALSHFPFQECAERVLKEFFVEGGKPENVAFKATPVFNIKPTSFLISLTICANFALVWLAKEGHSNPVSINYLEKVALPHPYAITGAMMAGVDFVTMGAGIPLQIPELLRSISEGGTASYRVPVIGTKVTSWDMKFDPEKFFGSKLPPMKKPGFIPIISSNLLGSILMKKLPEGSVYGFVVEEPTAGGHNAPPRKGSVYGPKDEVDYSKIVDLGLPFWIGGSKASSKMLKWARSIGANGIQVGSIFALCEESGMDSRLRAEVRKLGFKNELSVRTDMRFSPTSFPFKVVKLVDTLSELEVYQSRIRKCDQGVLVSLYERQDGSIGFRCPAEPVEKFVSKGGNEEDTADRGCLCNGLISTSGFGNSNEPPVVTLGDDVSFLPFLMENENSSYGVGDAMNYLLGVL</sequence>
<evidence type="ECO:0008006" key="3">
    <source>
        <dbReference type="Google" id="ProtNLM"/>
    </source>
</evidence>